<reference evidence="4" key="1">
    <citation type="submission" date="2017-02" db="EMBL/GenBank/DDBJ databases">
        <authorList>
            <person name="Varghese N."/>
            <person name="Submissions S."/>
        </authorList>
    </citation>
    <scope>NUCLEOTIDE SEQUENCE [LARGE SCALE GENOMIC DNA]</scope>
    <source>
        <strain evidence="4">DSM 23546</strain>
    </source>
</reference>
<keyword evidence="1" id="KW-0732">Signal</keyword>
<organism evidence="3 4">
    <name type="scientific">Maribacter arcticus</name>
    <dbReference type="NCBI Taxonomy" id="561365"/>
    <lineage>
        <taxon>Bacteria</taxon>
        <taxon>Pseudomonadati</taxon>
        <taxon>Bacteroidota</taxon>
        <taxon>Flavobacteriia</taxon>
        <taxon>Flavobacteriales</taxon>
        <taxon>Flavobacteriaceae</taxon>
        <taxon>Maribacter</taxon>
    </lineage>
</organism>
<evidence type="ECO:0000259" key="2">
    <source>
        <dbReference type="Pfam" id="PF01979"/>
    </source>
</evidence>
<evidence type="ECO:0000313" key="3">
    <source>
        <dbReference type="EMBL" id="SKB63556.1"/>
    </source>
</evidence>
<feature type="signal peptide" evidence="1">
    <location>
        <begin position="1"/>
        <end position="20"/>
    </location>
</feature>
<dbReference type="CDD" id="cd01299">
    <property type="entry name" value="Met_dep_hydrolase_A"/>
    <property type="match status" value="1"/>
</dbReference>
<dbReference type="SUPFAM" id="SSF51338">
    <property type="entry name" value="Composite domain of metallo-dependent hydrolases"/>
    <property type="match status" value="1"/>
</dbReference>
<evidence type="ECO:0000313" key="4">
    <source>
        <dbReference type="Proteomes" id="UP000190339"/>
    </source>
</evidence>
<dbReference type="InterPro" id="IPR011059">
    <property type="entry name" value="Metal-dep_hydrolase_composite"/>
</dbReference>
<dbReference type="Proteomes" id="UP000190339">
    <property type="component" value="Unassembled WGS sequence"/>
</dbReference>
<dbReference type="EMBL" id="FUYL01000007">
    <property type="protein sequence ID" value="SKB63556.1"/>
    <property type="molecule type" value="Genomic_DNA"/>
</dbReference>
<dbReference type="RefSeq" id="WP_079512980.1">
    <property type="nucleotide sequence ID" value="NZ_FUYL01000007.1"/>
</dbReference>
<dbReference type="InterPro" id="IPR006680">
    <property type="entry name" value="Amidohydro-rel"/>
</dbReference>
<dbReference type="Pfam" id="PF01979">
    <property type="entry name" value="Amidohydro_1"/>
    <property type="match status" value="1"/>
</dbReference>
<dbReference type="InterPro" id="IPR057744">
    <property type="entry name" value="OTAase-like"/>
</dbReference>
<dbReference type="STRING" id="561365.SAMN05660866_02540"/>
<dbReference type="AlphaFoldDB" id="A0A1T5CW49"/>
<protein>
    <submittedName>
        <fullName evidence="3">Imidazolonepropionase</fullName>
    </submittedName>
</protein>
<dbReference type="PANTHER" id="PTHR43135:SF3">
    <property type="entry name" value="ALPHA-D-RIBOSE 1-METHYLPHOSPHONATE 5-TRIPHOSPHATE DIPHOSPHATASE"/>
    <property type="match status" value="1"/>
</dbReference>
<feature type="domain" description="Amidohydrolase-related" evidence="2">
    <location>
        <begin position="74"/>
        <end position="421"/>
    </location>
</feature>
<gene>
    <name evidence="3" type="ORF">SAMN05660866_02540</name>
</gene>
<dbReference type="InterPro" id="IPR051781">
    <property type="entry name" value="Metallo-dep_Hydrolase"/>
</dbReference>
<dbReference type="Gene3D" id="2.30.40.10">
    <property type="entry name" value="Urease, subunit C, domain 1"/>
    <property type="match status" value="1"/>
</dbReference>
<proteinExistence type="predicted"/>
<dbReference type="InterPro" id="IPR032466">
    <property type="entry name" value="Metal_Hydrolase"/>
</dbReference>
<accession>A0A1T5CW49</accession>
<dbReference type="SUPFAM" id="SSF51556">
    <property type="entry name" value="Metallo-dependent hydrolases"/>
    <property type="match status" value="1"/>
</dbReference>
<name>A0A1T5CW49_9FLAO</name>
<dbReference type="PANTHER" id="PTHR43135">
    <property type="entry name" value="ALPHA-D-RIBOSE 1-METHYLPHOSPHONATE 5-TRIPHOSPHATE DIPHOSPHATASE"/>
    <property type="match status" value="1"/>
</dbReference>
<dbReference type="GO" id="GO:0016810">
    <property type="term" value="F:hydrolase activity, acting on carbon-nitrogen (but not peptide) bonds"/>
    <property type="evidence" value="ECO:0007669"/>
    <property type="project" value="InterPro"/>
</dbReference>
<feature type="chain" id="PRO_5010587567" evidence="1">
    <location>
        <begin position="21"/>
        <end position="426"/>
    </location>
</feature>
<evidence type="ECO:0000256" key="1">
    <source>
        <dbReference type="SAM" id="SignalP"/>
    </source>
</evidence>
<dbReference type="OrthoDB" id="9797498at2"/>
<dbReference type="Gene3D" id="3.20.20.140">
    <property type="entry name" value="Metal-dependent hydrolases"/>
    <property type="match status" value="1"/>
</dbReference>
<keyword evidence="4" id="KW-1185">Reference proteome</keyword>
<sequence length="426" mass="46912">MKKVLLLSISIILFSVTSNAQEKTAIICGKLITAEDNKVYNNTVIIIKADKIVEIGTRDIIKPDYKIIDLTEYTVLPGLIDAHVHPLIYGDDYQVNHLKGSSAFNALRGLKTVQNWLNEGWTSIRVAGDADTQYAHFEIRDAINAGLFDGPRIYGAGHYLSVTGGGGDINFFSPDQSVISDGLVVDGVDEIQKAIRQEIKHGSDWIKLLVTGAFMSEGDDPKNVQFSDEEIIAAVEEAKRRGIPVMAHAHATEGINKAIKFGARSIEHGTFLNDESIDLFLEYDVFLIPTVSVGEYGLETWKNSKAQAKMYELTKKFREDSWKMYSKSIERGVKIGVGSDNVGFPPNFAATEFRLLVKLGMTPLQAIMAGTKVNAELLMKDDEIGSIKVGKLADIIATKENPLDDISELSRVEFVMKGGKVIKAIK</sequence>